<dbReference type="FunFam" id="3.40.50.10990:FF:000002">
    <property type="entry name" value="GTP cyclohydrolase-2"/>
    <property type="match status" value="1"/>
</dbReference>
<proteinExistence type="inferred from homology"/>
<sequence length="203" mass="22662">MKKSPKPRLHKVAEADFPSQFGAFRIYGFEGKWGDRAEEAVVLKMGDLASGGPPLVRIHSQCLTGDVFHSLRCDCRAQLEIALTRVAGEGRGLLIYEHQEGRGIGLLNKLRAYELQDQGADTVEANERLGFGSDLRNYQLPGAILQYFGLRQVRLLSNNPEKVEAVERAGVQVTERVPCLADVVDTRKAYLETKRDRMGHLLE</sequence>
<keyword evidence="12" id="KW-1185">Reference proteome</keyword>
<dbReference type="CDD" id="cd00641">
    <property type="entry name" value="GTP_cyclohydro2"/>
    <property type="match status" value="1"/>
</dbReference>
<dbReference type="Pfam" id="PF00925">
    <property type="entry name" value="GTP_cyclohydro2"/>
    <property type="match status" value="1"/>
</dbReference>
<comment type="cofactor">
    <cofactor evidence="9">
        <name>Zn(2+)</name>
        <dbReference type="ChEBI" id="CHEBI:29105"/>
    </cofactor>
    <text evidence="9">Binds 1 zinc ion per subunit.</text>
</comment>
<dbReference type="PANTHER" id="PTHR21327:SF18">
    <property type="entry name" value="3,4-DIHYDROXY-2-BUTANONE 4-PHOSPHATE SYNTHASE"/>
    <property type="match status" value="1"/>
</dbReference>
<dbReference type="GO" id="GO:0008270">
    <property type="term" value="F:zinc ion binding"/>
    <property type="evidence" value="ECO:0007669"/>
    <property type="project" value="UniProtKB-UniRule"/>
</dbReference>
<comment type="similarity">
    <text evidence="9">Belongs to the GTP cyclohydrolase II family.</text>
</comment>
<feature type="binding site" evidence="9">
    <location>
        <begin position="57"/>
        <end position="61"/>
    </location>
    <ligand>
        <name>GTP</name>
        <dbReference type="ChEBI" id="CHEBI:37565"/>
    </ligand>
</feature>
<feature type="binding site" evidence="9">
    <location>
        <position position="78"/>
    </location>
    <ligand>
        <name>GTP</name>
        <dbReference type="ChEBI" id="CHEBI:37565"/>
    </ligand>
</feature>
<evidence type="ECO:0000256" key="1">
    <source>
        <dbReference type="ARBA" id="ARBA00004853"/>
    </source>
</evidence>
<keyword evidence="2 9" id="KW-0686">Riboflavin biosynthesis</keyword>
<keyword evidence="4 9" id="KW-0547">Nucleotide-binding</keyword>
<dbReference type="EMBL" id="JACDQQ010000076">
    <property type="protein sequence ID" value="MBA0083505.1"/>
    <property type="molecule type" value="Genomic_DNA"/>
</dbReference>
<feature type="active site" description="Nucleophile" evidence="9">
    <location>
        <position position="136"/>
    </location>
</feature>
<dbReference type="InterPro" id="IPR032677">
    <property type="entry name" value="GTP_cyclohydro_II"/>
</dbReference>
<feature type="binding site" evidence="9">
    <location>
        <position position="75"/>
    </location>
    <ligand>
        <name>Zn(2+)</name>
        <dbReference type="ChEBI" id="CHEBI:29105"/>
        <note>catalytic</note>
    </ligand>
</feature>
<comment type="pathway">
    <text evidence="1 9">Cofactor biosynthesis; riboflavin biosynthesis; 5-amino-6-(D-ribitylamino)uracil from GTP: step 1/4.</text>
</comment>
<evidence type="ECO:0000256" key="5">
    <source>
        <dbReference type="ARBA" id="ARBA00022801"/>
    </source>
</evidence>
<dbReference type="GO" id="GO:0005525">
    <property type="term" value="F:GTP binding"/>
    <property type="evidence" value="ECO:0007669"/>
    <property type="project" value="UniProtKB-KW"/>
</dbReference>
<feature type="binding site" evidence="9">
    <location>
        <position position="162"/>
    </location>
    <ligand>
        <name>GTP</name>
        <dbReference type="ChEBI" id="CHEBI:37565"/>
    </ligand>
</feature>
<dbReference type="NCBIfam" id="NF001591">
    <property type="entry name" value="PRK00393.1"/>
    <property type="match status" value="1"/>
</dbReference>
<gene>
    <name evidence="9 11" type="primary">ribA</name>
    <name evidence="11" type="ORF">HRJ53_00760</name>
</gene>
<protein>
    <recommendedName>
        <fullName evidence="9">GTP cyclohydrolase-2</fullName>
        <ecNumber evidence="9">3.5.4.25</ecNumber>
    </recommendedName>
    <alternativeName>
        <fullName evidence="9">GTP cyclohydrolase II</fullName>
    </alternativeName>
</protein>
<keyword evidence="6 9" id="KW-0862">Zinc</keyword>
<evidence type="ECO:0000256" key="7">
    <source>
        <dbReference type="ARBA" id="ARBA00023134"/>
    </source>
</evidence>
<comment type="catalytic activity">
    <reaction evidence="8 9">
        <text>GTP + 4 H2O = 2,5-diamino-6-hydroxy-4-(5-phosphoribosylamino)-pyrimidine + formate + 2 phosphate + 3 H(+)</text>
        <dbReference type="Rhea" id="RHEA:23704"/>
        <dbReference type="ChEBI" id="CHEBI:15377"/>
        <dbReference type="ChEBI" id="CHEBI:15378"/>
        <dbReference type="ChEBI" id="CHEBI:15740"/>
        <dbReference type="ChEBI" id="CHEBI:37565"/>
        <dbReference type="ChEBI" id="CHEBI:43474"/>
        <dbReference type="ChEBI" id="CHEBI:58614"/>
        <dbReference type="EC" id="3.5.4.25"/>
    </reaction>
</comment>
<evidence type="ECO:0000259" key="10">
    <source>
        <dbReference type="Pfam" id="PF00925"/>
    </source>
</evidence>
<evidence type="ECO:0000313" key="11">
    <source>
        <dbReference type="EMBL" id="MBA0083505.1"/>
    </source>
</evidence>
<feature type="binding site" evidence="9">
    <location>
        <position position="122"/>
    </location>
    <ligand>
        <name>GTP</name>
        <dbReference type="ChEBI" id="CHEBI:37565"/>
    </ligand>
</feature>
<dbReference type="EC" id="3.5.4.25" evidence="9"/>
<dbReference type="SUPFAM" id="SSF142695">
    <property type="entry name" value="RibA-like"/>
    <property type="match status" value="1"/>
</dbReference>
<dbReference type="NCBIfam" id="TIGR00505">
    <property type="entry name" value="ribA"/>
    <property type="match status" value="1"/>
</dbReference>
<feature type="binding site" evidence="9">
    <location>
        <position position="157"/>
    </location>
    <ligand>
        <name>GTP</name>
        <dbReference type="ChEBI" id="CHEBI:37565"/>
    </ligand>
</feature>
<feature type="active site" description="Proton acceptor" evidence="9">
    <location>
        <position position="134"/>
    </location>
</feature>
<evidence type="ECO:0000256" key="2">
    <source>
        <dbReference type="ARBA" id="ARBA00022619"/>
    </source>
</evidence>
<dbReference type="InterPro" id="IPR000926">
    <property type="entry name" value="RibA"/>
</dbReference>
<dbReference type="Proteomes" id="UP000567293">
    <property type="component" value="Unassembled WGS sequence"/>
</dbReference>
<feature type="binding site" evidence="9">
    <location>
        <position position="62"/>
    </location>
    <ligand>
        <name>Zn(2+)</name>
        <dbReference type="ChEBI" id="CHEBI:29105"/>
        <note>catalytic</note>
    </ligand>
</feature>
<keyword evidence="7 9" id="KW-0342">GTP-binding</keyword>
<evidence type="ECO:0000313" key="12">
    <source>
        <dbReference type="Proteomes" id="UP000567293"/>
    </source>
</evidence>
<dbReference type="InterPro" id="IPR036144">
    <property type="entry name" value="RibA-like_sf"/>
</dbReference>
<dbReference type="GO" id="GO:0003935">
    <property type="term" value="F:GTP cyclohydrolase II activity"/>
    <property type="evidence" value="ECO:0007669"/>
    <property type="project" value="UniProtKB-UniRule"/>
</dbReference>
<dbReference type="GO" id="GO:0009231">
    <property type="term" value="P:riboflavin biosynthetic process"/>
    <property type="evidence" value="ECO:0007669"/>
    <property type="project" value="UniProtKB-UniRule"/>
</dbReference>
<dbReference type="GO" id="GO:0005829">
    <property type="term" value="C:cytosol"/>
    <property type="evidence" value="ECO:0007669"/>
    <property type="project" value="TreeGrafter"/>
</dbReference>
<organism evidence="11 12">
    <name type="scientific">Candidatus Acidiferrum panamense</name>
    <dbReference type="NCBI Taxonomy" id="2741543"/>
    <lineage>
        <taxon>Bacteria</taxon>
        <taxon>Pseudomonadati</taxon>
        <taxon>Acidobacteriota</taxon>
        <taxon>Terriglobia</taxon>
        <taxon>Candidatus Acidiferrales</taxon>
        <taxon>Candidatus Acidiferrum</taxon>
    </lineage>
</organism>
<dbReference type="UniPathway" id="UPA00275">
    <property type="reaction ID" value="UER00400"/>
</dbReference>
<evidence type="ECO:0000256" key="8">
    <source>
        <dbReference type="ARBA" id="ARBA00049295"/>
    </source>
</evidence>
<name>A0A7V8SUU4_9BACT</name>
<feature type="binding site" evidence="9">
    <location>
        <position position="73"/>
    </location>
    <ligand>
        <name>Zn(2+)</name>
        <dbReference type="ChEBI" id="CHEBI:29105"/>
        <note>catalytic</note>
    </ligand>
</feature>
<feature type="domain" description="GTP cyclohydrolase II" evidence="10">
    <location>
        <begin position="11"/>
        <end position="178"/>
    </location>
</feature>
<evidence type="ECO:0000256" key="3">
    <source>
        <dbReference type="ARBA" id="ARBA00022723"/>
    </source>
</evidence>
<keyword evidence="3 9" id="KW-0479">Metal-binding</keyword>
<evidence type="ECO:0000256" key="6">
    <source>
        <dbReference type="ARBA" id="ARBA00022833"/>
    </source>
</evidence>
<dbReference type="AlphaFoldDB" id="A0A7V8SUU4"/>
<dbReference type="PANTHER" id="PTHR21327">
    <property type="entry name" value="GTP CYCLOHYDROLASE II-RELATED"/>
    <property type="match status" value="1"/>
</dbReference>
<comment type="caution">
    <text evidence="11">The sequence shown here is derived from an EMBL/GenBank/DDBJ whole genome shotgun (WGS) entry which is preliminary data.</text>
</comment>
<dbReference type="Gene3D" id="3.40.50.10990">
    <property type="entry name" value="GTP cyclohydrolase II"/>
    <property type="match status" value="1"/>
</dbReference>
<reference evidence="11" key="1">
    <citation type="submission" date="2020-06" db="EMBL/GenBank/DDBJ databases">
        <title>Legume-microbial interactions unlock mineral nutrients during tropical forest succession.</title>
        <authorList>
            <person name="Epihov D.Z."/>
        </authorList>
    </citation>
    <scope>NUCLEOTIDE SEQUENCE [LARGE SCALE GENOMIC DNA]</scope>
    <source>
        <strain evidence="11">Pan2503</strain>
    </source>
</reference>
<comment type="function">
    <text evidence="9">Catalyzes the conversion of GTP to 2,5-diamino-6-ribosylamino-4(3H)-pyrimidinone 5'-phosphate (DARP), formate and pyrophosphate.</text>
</comment>
<keyword evidence="5 9" id="KW-0378">Hydrolase</keyword>
<feature type="binding site" evidence="9">
    <location>
        <begin position="100"/>
        <end position="102"/>
    </location>
    <ligand>
        <name>GTP</name>
        <dbReference type="ChEBI" id="CHEBI:37565"/>
    </ligand>
</feature>
<accession>A0A7V8SUU4</accession>
<evidence type="ECO:0000256" key="4">
    <source>
        <dbReference type="ARBA" id="ARBA00022741"/>
    </source>
</evidence>
<evidence type="ECO:0000256" key="9">
    <source>
        <dbReference type="HAMAP-Rule" id="MF_00179"/>
    </source>
</evidence>
<dbReference type="HAMAP" id="MF_00179">
    <property type="entry name" value="RibA"/>
    <property type="match status" value="1"/>
</dbReference>